<dbReference type="EMBL" id="BSFQ01000012">
    <property type="protein sequence ID" value="GLL12065.1"/>
    <property type="molecule type" value="Genomic_DNA"/>
</dbReference>
<keyword evidence="2" id="KW-1133">Transmembrane helix</keyword>
<name>A0A9W6L4Q7_9PSEU</name>
<proteinExistence type="predicted"/>
<evidence type="ECO:0000256" key="1">
    <source>
        <dbReference type="SAM" id="MobiDB-lite"/>
    </source>
</evidence>
<feature type="compositionally biased region" description="Basic and acidic residues" evidence="1">
    <location>
        <begin position="14"/>
        <end position="37"/>
    </location>
</feature>
<comment type="caution">
    <text evidence="3">The sequence shown here is derived from an EMBL/GenBank/DDBJ whole genome shotgun (WGS) entry which is preliminary data.</text>
</comment>
<gene>
    <name evidence="3" type="ORF">GCM10017577_32060</name>
</gene>
<feature type="region of interest" description="Disordered" evidence="1">
    <location>
        <begin position="80"/>
        <end position="127"/>
    </location>
</feature>
<sequence>MLTMSTRGRSGRLARQETDRVPEEIRADAQETRDRESGGLTGESRPRVMTTVLTWIGVWCAGALVVGLVLGLGLRRLAQRDPGESEFEQRPPSASHRSQTSPAAIHCRHNPAGECDTCAGRPEQGTR</sequence>
<evidence type="ECO:0000313" key="3">
    <source>
        <dbReference type="EMBL" id="GLL12065.1"/>
    </source>
</evidence>
<keyword evidence="2" id="KW-0812">Transmembrane</keyword>
<reference evidence="3" key="2">
    <citation type="submission" date="2023-01" db="EMBL/GenBank/DDBJ databases">
        <authorList>
            <person name="Sun Q."/>
            <person name="Evtushenko L."/>
        </authorList>
    </citation>
    <scope>NUCLEOTIDE SEQUENCE</scope>
    <source>
        <strain evidence="3">VKM Ac-1069</strain>
    </source>
</reference>
<protein>
    <submittedName>
        <fullName evidence="3">Uncharacterized protein</fullName>
    </submittedName>
</protein>
<feature type="transmembrane region" description="Helical" evidence="2">
    <location>
        <begin position="52"/>
        <end position="74"/>
    </location>
</feature>
<feature type="compositionally biased region" description="Basic and acidic residues" evidence="1">
    <location>
        <begin position="80"/>
        <end position="89"/>
    </location>
</feature>
<keyword evidence="4" id="KW-1185">Reference proteome</keyword>
<evidence type="ECO:0000256" key="2">
    <source>
        <dbReference type="SAM" id="Phobius"/>
    </source>
</evidence>
<feature type="region of interest" description="Disordered" evidence="1">
    <location>
        <begin position="1"/>
        <end position="46"/>
    </location>
</feature>
<reference evidence="3" key="1">
    <citation type="journal article" date="2014" name="Int. J. Syst. Evol. Microbiol.">
        <title>Complete genome sequence of Corynebacterium casei LMG S-19264T (=DSM 44701T), isolated from a smear-ripened cheese.</title>
        <authorList>
            <consortium name="US DOE Joint Genome Institute (JGI-PGF)"/>
            <person name="Walter F."/>
            <person name="Albersmeier A."/>
            <person name="Kalinowski J."/>
            <person name="Ruckert C."/>
        </authorList>
    </citation>
    <scope>NUCLEOTIDE SEQUENCE</scope>
    <source>
        <strain evidence="3">VKM Ac-1069</strain>
    </source>
</reference>
<dbReference type="AlphaFoldDB" id="A0A9W6L4Q7"/>
<dbReference type="Proteomes" id="UP001143463">
    <property type="component" value="Unassembled WGS sequence"/>
</dbReference>
<organism evidence="3 4">
    <name type="scientific">Pseudonocardia halophobica</name>
    <dbReference type="NCBI Taxonomy" id="29401"/>
    <lineage>
        <taxon>Bacteria</taxon>
        <taxon>Bacillati</taxon>
        <taxon>Actinomycetota</taxon>
        <taxon>Actinomycetes</taxon>
        <taxon>Pseudonocardiales</taxon>
        <taxon>Pseudonocardiaceae</taxon>
        <taxon>Pseudonocardia</taxon>
    </lineage>
</organism>
<accession>A0A9W6L4Q7</accession>
<evidence type="ECO:0000313" key="4">
    <source>
        <dbReference type="Proteomes" id="UP001143463"/>
    </source>
</evidence>
<keyword evidence="2" id="KW-0472">Membrane</keyword>